<name>A0AAE4BQ80_9BACT</name>
<feature type="transmembrane region" description="Helical" evidence="1">
    <location>
        <begin position="153"/>
        <end position="172"/>
    </location>
</feature>
<sequence>MAGFTGHSIAGGVAGVAASIASVELLKLNINEAIIIGLLFYLGSLSPDIDANKAIITRKFFKYFGLLSGVICSIILFKKVEYYHVVVIIGGSWALSVYVIKPIFNQYTKHRGLFHSIPAGMVISGLFGHLILWLNNYRRELKISKFDDEFVKFAALAFLLGYILHLIIDEIWSLKGMKSSLGTALKVYEQKKAPSYILMYLIAMGLYATILPIKWKKLLFISGF</sequence>
<protein>
    <submittedName>
        <fullName evidence="2">Uncharacterized protein</fullName>
    </submittedName>
</protein>
<organism evidence="2 3">
    <name type="scientific">Aureibacter tunicatorum</name>
    <dbReference type="NCBI Taxonomy" id="866807"/>
    <lineage>
        <taxon>Bacteria</taxon>
        <taxon>Pseudomonadati</taxon>
        <taxon>Bacteroidota</taxon>
        <taxon>Cytophagia</taxon>
        <taxon>Cytophagales</taxon>
        <taxon>Persicobacteraceae</taxon>
        <taxon>Aureibacter</taxon>
    </lineage>
</organism>
<evidence type="ECO:0000256" key="1">
    <source>
        <dbReference type="SAM" id="Phobius"/>
    </source>
</evidence>
<dbReference type="Pfam" id="PF04307">
    <property type="entry name" value="YdjM"/>
    <property type="match status" value="1"/>
</dbReference>
<dbReference type="AlphaFoldDB" id="A0AAE4BQ80"/>
<dbReference type="EMBL" id="JAVDQD010000001">
    <property type="protein sequence ID" value="MDR6237281.1"/>
    <property type="molecule type" value="Genomic_DNA"/>
</dbReference>
<reference evidence="2" key="1">
    <citation type="submission" date="2023-07" db="EMBL/GenBank/DDBJ databases">
        <title>Genomic Encyclopedia of Type Strains, Phase IV (KMG-IV): sequencing the most valuable type-strain genomes for metagenomic binning, comparative biology and taxonomic classification.</title>
        <authorList>
            <person name="Goeker M."/>
        </authorList>
    </citation>
    <scope>NUCLEOTIDE SEQUENCE</scope>
    <source>
        <strain evidence="2">DSM 26174</strain>
    </source>
</reference>
<keyword evidence="1" id="KW-0472">Membrane</keyword>
<comment type="caution">
    <text evidence="2">The sequence shown here is derived from an EMBL/GenBank/DDBJ whole genome shotgun (WGS) entry which is preliminary data.</text>
</comment>
<dbReference type="RefSeq" id="WP_309936732.1">
    <property type="nucleotide sequence ID" value="NZ_AP025305.1"/>
</dbReference>
<keyword evidence="1" id="KW-0812">Transmembrane</keyword>
<dbReference type="InterPro" id="IPR007404">
    <property type="entry name" value="YdjM-like"/>
</dbReference>
<accession>A0AAE4BQ80</accession>
<feature type="transmembrane region" description="Helical" evidence="1">
    <location>
        <begin position="193"/>
        <end position="215"/>
    </location>
</feature>
<evidence type="ECO:0000313" key="3">
    <source>
        <dbReference type="Proteomes" id="UP001185092"/>
    </source>
</evidence>
<evidence type="ECO:0000313" key="2">
    <source>
        <dbReference type="EMBL" id="MDR6237281.1"/>
    </source>
</evidence>
<feature type="transmembrane region" description="Helical" evidence="1">
    <location>
        <begin position="83"/>
        <end position="100"/>
    </location>
</feature>
<keyword evidence="1" id="KW-1133">Transmembrane helix</keyword>
<dbReference type="Proteomes" id="UP001185092">
    <property type="component" value="Unassembled WGS sequence"/>
</dbReference>
<feature type="transmembrane region" description="Helical" evidence="1">
    <location>
        <begin position="112"/>
        <end position="133"/>
    </location>
</feature>
<proteinExistence type="predicted"/>
<keyword evidence="3" id="KW-1185">Reference proteome</keyword>
<feature type="transmembrane region" description="Helical" evidence="1">
    <location>
        <begin position="60"/>
        <end position="77"/>
    </location>
</feature>
<gene>
    <name evidence="2" type="ORF">HNQ88_000257</name>
</gene>